<comment type="caution">
    <text evidence="6">The sequence shown here is derived from an EMBL/GenBank/DDBJ whole genome shotgun (WGS) entry which is preliminary data.</text>
</comment>
<protein>
    <recommendedName>
        <fullName evidence="8">ChbG/HpnK family deacetylase</fullName>
    </recommendedName>
</protein>
<reference evidence="6 7" key="1">
    <citation type="submission" date="2017-11" db="EMBL/GenBank/DDBJ databases">
        <title>Genomic Encyclopedia of Archaeal and Bacterial Type Strains, Phase II (KMG-II): From Individual Species to Whole Genera.</title>
        <authorList>
            <person name="Goeker M."/>
        </authorList>
    </citation>
    <scope>NUCLEOTIDE SEQUENCE [LARGE SCALE GENOMIC DNA]</scope>
    <source>
        <strain evidence="6 7">DSM 27268</strain>
    </source>
</reference>
<dbReference type="SUPFAM" id="SSF88713">
    <property type="entry name" value="Glycoside hydrolase/deacetylase"/>
    <property type="match status" value="1"/>
</dbReference>
<dbReference type="PANTHER" id="PTHR31609:SF1">
    <property type="entry name" value="CARBOHYDRATE DEACETYLASE"/>
    <property type="match status" value="1"/>
</dbReference>
<keyword evidence="4" id="KW-0460">Magnesium</keyword>
<keyword evidence="5" id="KW-0119">Carbohydrate metabolism</keyword>
<dbReference type="Gene3D" id="3.20.20.370">
    <property type="entry name" value="Glycoside hydrolase/deacetylase"/>
    <property type="match status" value="1"/>
</dbReference>
<keyword evidence="3" id="KW-0378">Hydrolase</keyword>
<dbReference type="GO" id="GO:0016787">
    <property type="term" value="F:hydrolase activity"/>
    <property type="evidence" value="ECO:0007669"/>
    <property type="project" value="UniProtKB-KW"/>
</dbReference>
<dbReference type="InterPro" id="IPR006879">
    <property type="entry name" value="YdjC-like"/>
</dbReference>
<keyword evidence="7" id="KW-1185">Reference proteome</keyword>
<evidence type="ECO:0000313" key="7">
    <source>
        <dbReference type="Proteomes" id="UP000230000"/>
    </source>
</evidence>
<dbReference type="InterPro" id="IPR011330">
    <property type="entry name" value="Glyco_hydro/deAcase_b/a-brl"/>
</dbReference>
<evidence type="ECO:0000256" key="4">
    <source>
        <dbReference type="ARBA" id="ARBA00022842"/>
    </source>
</evidence>
<dbReference type="PANTHER" id="PTHR31609">
    <property type="entry name" value="YDJC DEACETYLASE FAMILY MEMBER"/>
    <property type="match status" value="1"/>
</dbReference>
<sequence length="337" mass="37849">MMMQRYVYLLIGLLWSGIGLHAQDTTYAMRLGFPANARVLILHMDDAGMSFDSDSGIIRVLEQGVARSTSVMMPCPWVPHIVRYILGHRVDAGLHLTLTSEWKDYRWGPVAGAAAVPGLTDTTGNLWPDVADVVSHASAEEVGREIEAQIEKAERMGFHPTHLDSHMGTLFATPAFLQVYIQAGIMHHIPVMLPGGHDSYISQQMHLTAAELQQLHALGKMLWDAGLPVLDDLHNTSYDWNIPADMPRDDEHLRKWRVALYEKTLMELKPGITMVIMHCTHTSCNFSKISDSGDIRRADMLAMLDPGFRQFLQAHGFIITTWRELMQRRASLASSRL</sequence>
<evidence type="ECO:0000256" key="2">
    <source>
        <dbReference type="ARBA" id="ARBA00022723"/>
    </source>
</evidence>
<evidence type="ECO:0000256" key="3">
    <source>
        <dbReference type="ARBA" id="ARBA00022801"/>
    </source>
</evidence>
<comment type="cofactor">
    <cofactor evidence="1">
        <name>Mg(2+)</name>
        <dbReference type="ChEBI" id="CHEBI:18420"/>
    </cofactor>
</comment>
<evidence type="ECO:0000313" key="6">
    <source>
        <dbReference type="EMBL" id="PJJ76735.1"/>
    </source>
</evidence>
<name>A0A2M9CXY1_9BACT</name>
<gene>
    <name evidence="6" type="ORF">BXY57_2367</name>
</gene>
<accession>A0A2M9CXY1</accession>
<dbReference type="Proteomes" id="UP000230000">
    <property type="component" value="Unassembled WGS sequence"/>
</dbReference>
<dbReference type="GO" id="GO:0005975">
    <property type="term" value="P:carbohydrate metabolic process"/>
    <property type="evidence" value="ECO:0007669"/>
    <property type="project" value="InterPro"/>
</dbReference>
<evidence type="ECO:0000256" key="1">
    <source>
        <dbReference type="ARBA" id="ARBA00001946"/>
    </source>
</evidence>
<dbReference type="GO" id="GO:0046872">
    <property type="term" value="F:metal ion binding"/>
    <property type="evidence" value="ECO:0007669"/>
    <property type="project" value="UniProtKB-KW"/>
</dbReference>
<evidence type="ECO:0000256" key="5">
    <source>
        <dbReference type="ARBA" id="ARBA00023277"/>
    </source>
</evidence>
<evidence type="ECO:0008006" key="8">
    <source>
        <dbReference type="Google" id="ProtNLM"/>
    </source>
</evidence>
<proteinExistence type="predicted"/>
<dbReference type="EMBL" id="PGFG01000001">
    <property type="protein sequence ID" value="PJJ76735.1"/>
    <property type="molecule type" value="Genomic_DNA"/>
</dbReference>
<organism evidence="6 7">
    <name type="scientific">Thermoflavifilum aggregans</name>
    <dbReference type="NCBI Taxonomy" id="454188"/>
    <lineage>
        <taxon>Bacteria</taxon>
        <taxon>Pseudomonadati</taxon>
        <taxon>Bacteroidota</taxon>
        <taxon>Chitinophagia</taxon>
        <taxon>Chitinophagales</taxon>
        <taxon>Chitinophagaceae</taxon>
        <taxon>Thermoflavifilum</taxon>
    </lineage>
</organism>
<dbReference type="Pfam" id="PF04794">
    <property type="entry name" value="YdjC"/>
    <property type="match status" value="1"/>
</dbReference>
<dbReference type="GO" id="GO:0019213">
    <property type="term" value="F:deacetylase activity"/>
    <property type="evidence" value="ECO:0007669"/>
    <property type="project" value="TreeGrafter"/>
</dbReference>
<keyword evidence="2" id="KW-0479">Metal-binding</keyword>
<dbReference type="CDD" id="cd10802">
    <property type="entry name" value="YdjC_TTHB029_like"/>
    <property type="match status" value="1"/>
</dbReference>
<dbReference type="AlphaFoldDB" id="A0A2M9CXY1"/>